<feature type="domain" description="MucBP" evidence="2">
    <location>
        <begin position="630"/>
        <end position="699"/>
    </location>
</feature>
<evidence type="ECO:0000313" key="3">
    <source>
        <dbReference type="EMBL" id="PMD73912.1"/>
    </source>
</evidence>
<dbReference type="Gene3D" id="3.10.20.320">
    <property type="entry name" value="Putative peptidoglycan bound protein (lpxtg motif)"/>
    <property type="match status" value="1"/>
</dbReference>
<evidence type="ECO:0000259" key="2">
    <source>
        <dbReference type="Pfam" id="PF06458"/>
    </source>
</evidence>
<accession>A0A2N7AXW2</accession>
<sequence length="843" mass="91965">MIKKLTLFFIQTMILIFILFNQNKTVLASNNLTNSVNNLISNSQLLNSLSINSASGSLGDDSDFAAFSEHNLPQPENPSYTDRQLVGLSTTQLAVPIIAGNRPSSYNTNSIYLKDFSSSDLSNLTTSNFSIDSSSPLSSSDFTFTYSESTLNITLNNNSLMKTNGSGTQIILNVKNPSGTSAQLTIGIWRNYVIRPYVRLNIGSGMQLQYMFNQDLNNLTPTDGATVNDGSTLEYITPNFNIIDGSKKIQTMYDDANSPLTNLYTADTLHGGYLSDYQGISTVGHNYVFIDPNDNQRIMAQSDYSVTTKSNKTYKFRIYHIMEPTSSGESVQVKMKIVNLSVDSNGKETSLPNDFFIFRNYDTKLNDNDRVPIWFSDLITSGVNIGKPKGLYFSETNISPERYRISFDFSNNGGPFGWSAKTPSTVTFTSTSDPGLNTTSHTPDSSAFSGSDSAVSMLYSPSQVGGLGYGDSTKTLGFTTSASDTYAPMIRTNESEIGYSNNSENTNLPNIDITGTVRDFDSSQVKIYYTIDDPVDSNSDASANSGTLLNTVNLKSSDNTTPSWVNYPGNQTTPSSSQITDQDDLQKLATASSAGHNIYVYGVDNGNSTDPTIRISNIETIKVPATGSLKINYQDTDGNEIQDSKTLFGPVGSSYDKTNTHYFPTTITKSDGEKFDLEELPSNVDGTIASGTNEVTLKYARETTVSIQSSPDLDYGSMNSGNDSLIHIKKESNSLVILDTTKNPDWKLSLSASNLVSSTNTLSNVIKYVTLSGQEVNINNDNQIVASYNNDGASVNLDKYWWKDADTKQGQVSGPMLRFPVGVAIPSGKYTSTLTWNLEDSLD</sequence>
<dbReference type="OrthoDB" id="2267145at2"/>
<dbReference type="Pfam" id="PF06458">
    <property type="entry name" value="MucBP"/>
    <property type="match status" value="1"/>
</dbReference>
<evidence type="ECO:0000313" key="4">
    <source>
        <dbReference type="Proteomes" id="UP000235649"/>
    </source>
</evidence>
<reference evidence="3 4" key="1">
    <citation type="submission" date="2017-05" db="EMBL/GenBank/DDBJ databases">
        <title>Lactobacillus nurukis nov., sp. nov., isolated from nuruk.</title>
        <authorList>
            <person name="Kim S.-J."/>
        </authorList>
    </citation>
    <scope>NUCLEOTIDE SEQUENCE [LARGE SCALE GENOMIC DNA]</scope>
    <source>
        <strain evidence="3 4">SYF10-1a</strain>
    </source>
</reference>
<dbReference type="Proteomes" id="UP000235649">
    <property type="component" value="Unassembled WGS sequence"/>
</dbReference>
<dbReference type="InterPro" id="IPR009459">
    <property type="entry name" value="MucBP_dom"/>
</dbReference>
<keyword evidence="4" id="KW-1185">Reference proteome</keyword>
<proteinExistence type="predicted"/>
<evidence type="ECO:0000256" key="1">
    <source>
        <dbReference type="ARBA" id="ARBA00022737"/>
    </source>
</evidence>
<comment type="caution">
    <text evidence="3">The sequence shown here is derived from an EMBL/GenBank/DDBJ whole genome shotgun (WGS) entry which is preliminary data.</text>
</comment>
<keyword evidence="1" id="KW-0677">Repeat</keyword>
<gene>
    <name evidence="3" type="ORF">CBP76_00780</name>
</gene>
<protein>
    <recommendedName>
        <fullName evidence="2">MucBP domain-containing protein</fullName>
    </recommendedName>
</protein>
<organism evidence="3 4">
    <name type="scientific">Companilactobacillus nuruki</name>
    <dbReference type="NCBI Taxonomy" id="1993540"/>
    <lineage>
        <taxon>Bacteria</taxon>
        <taxon>Bacillati</taxon>
        <taxon>Bacillota</taxon>
        <taxon>Bacilli</taxon>
        <taxon>Lactobacillales</taxon>
        <taxon>Lactobacillaceae</taxon>
        <taxon>Companilactobacillus</taxon>
    </lineage>
</organism>
<name>A0A2N7AXW2_9LACO</name>
<dbReference type="AlphaFoldDB" id="A0A2N7AXW2"/>
<dbReference type="EMBL" id="NIPR01000001">
    <property type="protein sequence ID" value="PMD73912.1"/>
    <property type="molecule type" value="Genomic_DNA"/>
</dbReference>
<dbReference type="RefSeq" id="WP_102195023.1">
    <property type="nucleotide sequence ID" value="NZ_NIPR01000001.1"/>
</dbReference>